<reference evidence="3 4" key="1">
    <citation type="journal article" date="2019" name="Int. J. Syst. Evol. Microbiol.">
        <title>The Global Catalogue of Microorganisms (GCM) 10K type strain sequencing project: providing services to taxonomists for standard genome sequencing and annotation.</title>
        <authorList>
            <consortium name="The Broad Institute Genomics Platform"/>
            <consortium name="The Broad Institute Genome Sequencing Center for Infectious Disease"/>
            <person name="Wu L."/>
            <person name="Ma J."/>
        </authorList>
    </citation>
    <scope>NUCLEOTIDE SEQUENCE [LARGE SCALE GENOMIC DNA]</scope>
    <source>
        <strain evidence="3 4">DT31</strain>
    </source>
</reference>
<keyword evidence="4" id="KW-1185">Reference proteome</keyword>
<feature type="domain" description="RCK C-terminal" evidence="2">
    <location>
        <begin position="76"/>
        <end position="160"/>
    </location>
</feature>
<dbReference type="InterPro" id="IPR058776">
    <property type="entry name" value="KhtT-like_N"/>
</dbReference>
<dbReference type="SUPFAM" id="SSF116726">
    <property type="entry name" value="TrkA C-terminal domain-like"/>
    <property type="match status" value="1"/>
</dbReference>
<dbReference type="Pfam" id="PF02080">
    <property type="entry name" value="TrkA_C"/>
    <property type="match status" value="1"/>
</dbReference>
<organism evidence="3 4">
    <name type="scientific">Halobaculum lipolyticum</name>
    <dbReference type="NCBI Taxonomy" id="3032001"/>
    <lineage>
        <taxon>Archaea</taxon>
        <taxon>Methanobacteriati</taxon>
        <taxon>Methanobacteriota</taxon>
        <taxon>Stenosarchaea group</taxon>
        <taxon>Halobacteria</taxon>
        <taxon>Halobacteriales</taxon>
        <taxon>Haloferacaceae</taxon>
        <taxon>Halobaculum</taxon>
    </lineage>
</organism>
<evidence type="ECO:0000259" key="2">
    <source>
        <dbReference type="PROSITE" id="PS51202"/>
    </source>
</evidence>
<dbReference type="Gene3D" id="3.30.70.1450">
    <property type="entry name" value="Regulator of K+ conductance, C-terminal domain"/>
    <property type="match status" value="1"/>
</dbReference>
<dbReference type="PROSITE" id="PS51202">
    <property type="entry name" value="RCK_C"/>
    <property type="match status" value="1"/>
</dbReference>
<dbReference type="PANTHER" id="PTHR30445:SF8">
    <property type="entry name" value="K(+)_H(+) ANTIPORTER SUBUNIT KHTT"/>
    <property type="match status" value="1"/>
</dbReference>
<sequence length="189" mass="19493">MTVYESDLPGVGKKHEIELGGEARLVVVTHNTGKREVFRRENADSDAEKLFELSDGLARTVGTVLEGAYFQPVATENIDTVLGGDALIEWYEVPADSELAGETIAAADVRQRTGASIIAVEHDDDVTPNPDPGAGVTAGDTVVVIGSRAEVDAFEAAFIDPDAAGEATDIGDPVGPGTGDDADDAGGGV</sequence>
<dbReference type="RefSeq" id="WP_390210461.1">
    <property type="nucleotide sequence ID" value="NZ_CP126154.1"/>
</dbReference>
<evidence type="ECO:0000313" key="4">
    <source>
        <dbReference type="Proteomes" id="UP001596461"/>
    </source>
</evidence>
<comment type="caution">
    <text evidence="3">The sequence shown here is derived from an EMBL/GenBank/DDBJ whole genome shotgun (WGS) entry which is preliminary data.</text>
</comment>
<evidence type="ECO:0000313" key="3">
    <source>
        <dbReference type="EMBL" id="MFC7069927.1"/>
    </source>
</evidence>
<dbReference type="PIRSF" id="PIRSF005028">
    <property type="entry name" value="KhtT"/>
    <property type="match status" value="1"/>
</dbReference>
<feature type="compositionally biased region" description="Acidic residues" evidence="1">
    <location>
        <begin position="180"/>
        <end position="189"/>
    </location>
</feature>
<dbReference type="GeneID" id="81124736"/>
<proteinExistence type="predicted"/>
<evidence type="ECO:0000256" key="1">
    <source>
        <dbReference type="SAM" id="MobiDB-lite"/>
    </source>
</evidence>
<gene>
    <name evidence="3" type="ORF">ACFQL9_09760</name>
</gene>
<dbReference type="AlphaFoldDB" id="A0ABD5WDE7"/>
<dbReference type="InterPro" id="IPR026278">
    <property type="entry name" value="KhtT"/>
</dbReference>
<dbReference type="Pfam" id="PF25991">
    <property type="entry name" value="KhtT_N"/>
    <property type="match status" value="1"/>
</dbReference>
<dbReference type="EMBL" id="JBHTAH010000007">
    <property type="protein sequence ID" value="MFC7069927.1"/>
    <property type="molecule type" value="Genomic_DNA"/>
</dbReference>
<accession>A0ABD5WDE7</accession>
<dbReference type="PANTHER" id="PTHR30445">
    <property type="entry name" value="K(+)_H(+) ANTIPORTER SUBUNIT KHTT"/>
    <property type="match status" value="1"/>
</dbReference>
<feature type="region of interest" description="Disordered" evidence="1">
    <location>
        <begin position="163"/>
        <end position="189"/>
    </location>
</feature>
<protein>
    <submittedName>
        <fullName evidence="3">Cation:proton antiporter regulatory subunit</fullName>
    </submittedName>
</protein>
<dbReference type="Proteomes" id="UP001596461">
    <property type="component" value="Unassembled WGS sequence"/>
</dbReference>
<dbReference type="InterPro" id="IPR036721">
    <property type="entry name" value="RCK_C_sf"/>
</dbReference>
<dbReference type="InterPro" id="IPR050144">
    <property type="entry name" value="AAE_transporter"/>
</dbReference>
<name>A0ABD5WDE7_9EURY</name>
<dbReference type="InterPro" id="IPR006037">
    <property type="entry name" value="RCK_C"/>
</dbReference>